<dbReference type="EMBL" id="CP046123">
    <property type="protein sequence ID" value="QGN29962.1"/>
    <property type="molecule type" value="Genomic_DNA"/>
</dbReference>
<accession>A0ABD6Z0V4</accession>
<reference evidence="1 2" key="1">
    <citation type="submission" date="2019-11" db="EMBL/GenBank/DDBJ databases">
        <title>Detection and genome characteristic of a blood enterococcus casselifavus isolate from Zhengzhou,china.</title>
        <authorList>
            <person name="Wen P."/>
        </authorList>
    </citation>
    <scope>NUCLEOTIDE SEQUENCE [LARGE SCALE GENOMIC DNA]</scope>
    <source>
        <strain evidence="1 2">EC291</strain>
    </source>
</reference>
<gene>
    <name evidence="1" type="ORF">GFU50_10760</name>
</gene>
<evidence type="ECO:0000313" key="2">
    <source>
        <dbReference type="Proteomes" id="UP000422837"/>
    </source>
</evidence>
<organism evidence="1 2">
    <name type="scientific">Enterococcus casseliflavus</name>
    <name type="common">Enterococcus flavescens</name>
    <dbReference type="NCBI Taxonomy" id="37734"/>
    <lineage>
        <taxon>Bacteria</taxon>
        <taxon>Bacillati</taxon>
        <taxon>Bacillota</taxon>
        <taxon>Bacilli</taxon>
        <taxon>Lactobacillales</taxon>
        <taxon>Enterococcaceae</taxon>
        <taxon>Enterococcus</taxon>
    </lineage>
</organism>
<protein>
    <submittedName>
        <fullName evidence="1">Uncharacterized protein</fullName>
    </submittedName>
</protein>
<proteinExistence type="predicted"/>
<dbReference type="RefSeq" id="WP_010749491.1">
    <property type="nucleotide sequence ID" value="NZ_CABGTX010000007.1"/>
</dbReference>
<dbReference type="AlphaFoldDB" id="A0ABD6Z0V4"/>
<sequence>MRLRERDLQIVYLKKRKVTHDEEAEEIITYPFDPIELSMNVQAASGTVNAQIYGSKLETMKACKYQGDTINEAQNELDGVCVYVGKDEEPDFTIKSIQTFSTHKNIMLERNDNRGS</sequence>
<evidence type="ECO:0000313" key="1">
    <source>
        <dbReference type="EMBL" id="QGN29962.1"/>
    </source>
</evidence>
<name>A0ABD6Z0V4_ENTCA</name>
<dbReference type="Proteomes" id="UP000422837">
    <property type="component" value="Chromosome"/>
</dbReference>